<dbReference type="EMBL" id="JACHVB010000045">
    <property type="protein sequence ID" value="MBC2595659.1"/>
    <property type="molecule type" value="Genomic_DNA"/>
</dbReference>
<reference evidence="1 2" key="1">
    <citation type="submission" date="2020-07" db="EMBL/GenBank/DDBJ databases">
        <authorList>
            <person name="Feng X."/>
        </authorList>
    </citation>
    <scope>NUCLEOTIDE SEQUENCE [LARGE SCALE GENOMIC DNA]</scope>
    <source>
        <strain evidence="1 2">JCM31066</strain>
    </source>
</reference>
<keyword evidence="2" id="KW-1185">Reference proteome</keyword>
<evidence type="ECO:0000313" key="1">
    <source>
        <dbReference type="EMBL" id="MBC2595659.1"/>
    </source>
</evidence>
<name>A0A842HH62_9BACT</name>
<sequence>MPDMQNNPMTEIPTESPAYRISPMGIEFTGEVSFQEWTDLGKKLGDAGRCLGFLIGDWINYGEGKGPRFYGAEEDENGQKKNIYTPAMKITGLDYNTLSTYAGVARKVKFSMRVENLSFDHHRKVAPLKTDEEKRKWLRIANEERKKQDDKPMSARRLAKSILLGRVAKPEDMMVSEVDRKRENMTYYVTRIVVLWGKFKRNGVVTPDDTDTMLNLIDELRPVLNIVQELRQGIDQAEGGGAAGSHID</sequence>
<dbReference type="AlphaFoldDB" id="A0A842HH62"/>
<accession>A0A842HH62</accession>
<dbReference type="RefSeq" id="WP_185676611.1">
    <property type="nucleotide sequence ID" value="NZ_JACHVB010000045.1"/>
</dbReference>
<proteinExistence type="predicted"/>
<gene>
    <name evidence="1" type="ORF">H5P28_15430</name>
</gene>
<comment type="caution">
    <text evidence="1">The sequence shown here is derived from an EMBL/GenBank/DDBJ whole genome shotgun (WGS) entry which is preliminary data.</text>
</comment>
<organism evidence="1 2">
    <name type="scientific">Ruficoccus amylovorans</name>
    <dbReference type="NCBI Taxonomy" id="1804625"/>
    <lineage>
        <taxon>Bacteria</taxon>
        <taxon>Pseudomonadati</taxon>
        <taxon>Verrucomicrobiota</taxon>
        <taxon>Opitutia</taxon>
        <taxon>Puniceicoccales</taxon>
        <taxon>Cerasicoccaceae</taxon>
        <taxon>Ruficoccus</taxon>
    </lineage>
</organism>
<protein>
    <submittedName>
        <fullName evidence="1">Uncharacterized protein</fullName>
    </submittedName>
</protein>
<dbReference type="Proteomes" id="UP000546464">
    <property type="component" value="Unassembled WGS sequence"/>
</dbReference>
<evidence type="ECO:0000313" key="2">
    <source>
        <dbReference type="Proteomes" id="UP000546464"/>
    </source>
</evidence>